<dbReference type="OrthoDB" id="1681893at2"/>
<dbReference type="STRING" id="112903.SAMN04490178_108168"/>
<proteinExistence type="predicted"/>
<protein>
    <recommendedName>
        <fullName evidence="4">Zinc resistance-associated protein</fullName>
    </recommendedName>
</protein>
<keyword evidence="3" id="KW-1185">Reference proteome</keyword>
<name>A0A1H8UEI6_9FIRM</name>
<evidence type="ECO:0000313" key="3">
    <source>
        <dbReference type="Proteomes" id="UP000198847"/>
    </source>
</evidence>
<evidence type="ECO:0000256" key="1">
    <source>
        <dbReference type="SAM" id="SignalP"/>
    </source>
</evidence>
<dbReference type="AlphaFoldDB" id="A0A1H8UEI6"/>
<gene>
    <name evidence="2" type="ORF">SAMN04490178_108168</name>
</gene>
<dbReference type="EMBL" id="FODY01000008">
    <property type="protein sequence ID" value="SEP01581.1"/>
    <property type="molecule type" value="Genomic_DNA"/>
</dbReference>
<sequence length="124" mass="13580">MRKIILIAMAALLVVSFAGAALAVPVQATAGPGNGYCPYYGQSYSNLTDDQKAQITAWQNQRLEQEKQMLSRQVEWGWLTQEQADQRIAWMEQQVANGSYGFGMMASGLHGHHGMTGARGSGCW</sequence>
<dbReference type="RefSeq" id="WP_091745986.1">
    <property type="nucleotide sequence ID" value="NZ_FODY01000008.1"/>
</dbReference>
<organism evidence="2 3">
    <name type="scientific">Propionispora vibrioides</name>
    <dbReference type="NCBI Taxonomy" id="112903"/>
    <lineage>
        <taxon>Bacteria</taxon>
        <taxon>Bacillati</taxon>
        <taxon>Bacillota</taxon>
        <taxon>Negativicutes</taxon>
        <taxon>Selenomonadales</taxon>
        <taxon>Sporomusaceae</taxon>
        <taxon>Propionispora</taxon>
    </lineage>
</organism>
<accession>A0A1H8UEI6</accession>
<evidence type="ECO:0000313" key="2">
    <source>
        <dbReference type="EMBL" id="SEP01581.1"/>
    </source>
</evidence>
<feature type="signal peptide" evidence="1">
    <location>
        <begin position="1"/>
        <end position="23"/>
    </location>
</feature>
<dbReference type="InterPro" id="IPR024485">
    <property type="entry name" value="DUF2680"/>
</dbReference>
<dbReference type="Pfam" id="PF10925">
    <property type="entry name" value="DUF2680"/>
    <property type="match status" value="1"/>
</dbReference>
<feature type="chain" id="PRO_5038488796" description="Zinc resistance-associated protein" evidence="1">
    <location>
        <begin position="24"/>
        <end position="124"/>
    </location>
</feature>
<dbReference type="Proteomes" id="UP000198847">
    <property type="component" value="Unassembled WGS sequence"/>
</dbReference>
<keyword evidence="1" id="KW-0732">Signal</keyword>
<reference evidence="2 3" key="1">
    <citation type="submission" date="2016-10" db="EMBL/GenBank/DDBJ databases">
        <authorList>
            <person name="de Groot N.N."/>
        </authorList>
    </citation>
    <scope>NUCLEOTIDE SEQUENCE [LARGE SCALE GENOMIC DNA]</scope>
    <source>
        <strain evidence="2 3">DSM 13305</strain>
    </source>
</reference>
<evidence type="ECO:0008006" key="4">
    <source>
        <dbReference type="Google" id="ProtNLM"/>
    </source>
</evidence>